<dbReference type="InterPro" id="IPR013083">
    <property type="entry name" value="Znf_RING/FYVE/PHD"/>
</dbReference>
<feature type="zinc finger region" description="C3H1-type" evidence="5">
    <location>
        <begin position="98"/>
        <end position="125"/>
    </location>
</feature>
<feature type="compositionally biased region" description="Basic and acidic residues" evidence="6">
    <location>
        <begin position="47"/>
        <end position="58"/>
    </location>
</feature>
<evidence type="ECO:0000256" key="6">
    <source>
        <dbReference type="SAM" id="MobiDB-lite"/>
    </source>
</evidence>
<feature type="domain" description="C3H1-type" evidence="8">
    <location>
        <begin position="98"/>
        <end position="125"/>
    </location>
</feature>
<feature type="domain" description="C3H1-type" evidence="8">
    <location>
        <begin position="221"/>
        <end position="249"/>
    </location>
</feature>
<evidence type="ECO:0000259" key="8">
    <source>
        <dbReference type="PROSITE" id="PS50103"/>
    </source>
</evidence>
<dbReference type="SUPFAM" id="SSF90229">
    <property type="entry name" value="CCCH zinc finger"/>
    <property type="match status" value="2"/>
</dbReference>
<protein>
    <submittedName>
        <fullName evidence="9">893_t:CDS:1</fullName>
    </submittedName>
</protein>
<evidence type="ECO:0000256" key="2">
    <source>
        <dbReference type="ARBA" id="ARBA00022723"/>
    </source>
</evidence>
<comment type="caution">
    <text evidence="9">The sequence shown here is derived from an EMBL/GenBank/DDBJ whole genome shotgun (WGS) entry which is preliminary data.</text>
</comment>
<dbReference type="PROSITE" id="PS50103">
    <property type="entry name" value="ZF_C3H1"/>
    <property type="match status" value="2"/>
</dbReference>
<evidence type="ECO:0000256" key="3">
    <source>
        <dbReference type="ARBA" id="ARBA00022771"/>
    </source>
</evidence>
<dbReference type="GO" id="GO:0061630">
    <property type="term" value="F:ubiquitin protein ligase activity"/>
    <property type="evidence" value="ECO:0007669"/>
    <property type="project" value="InterPro"/>
</dbReference>
<evidence type="ECO:0000259" key="7">
    <source>
        <dbReference type="PROSITE" id="PS50089"/>
    </source>
</evidence>
<reference evidence="9" key="1">
    <citation type="submission" date="2021-06" db="EMBL/GenBank/DDBJ databases">
        <authorList>
            <person name="Kallberg Y."/>
            <person name="Tangrot J."/>
            <person name="Rosling A."/>
        </authorList>
    </citation>
    <scope>NUCLEOTIDE SEQUENCE</scope>
    <source>
        <strain evidence="9">IA702</strain>
    </source>
</reference>
<evidence type="ECO:0000313" key="10">
    <source>
        <dbReference type="Proteomes" id="UP000789572"/>
    </source>
</evidence>
<dbReference type="PANTHER" id="PTHR11224:SF10">
    <property type="entry name" value="IP09428P-RELATED"/>
    <property type="match status" value="1"/>
</dbReference>
<accession>A0A9N9FI81</accession>
<keyword evidence="3 5" id="KW-0863">Zinc-finger</keyword>
<gene>
    <name evidence="9" type="ORF">POCULU_LOCUS4401</name>
</gene>
<feature type="zinc finger region" description="C3H1-type" evidence="5">
    <location>
        <begin position="221"/>
        <end position="249"/>
    </location>
</feature>
<dbReference type="Gene3D" id="2.30.30.1190">
    <property type="match status" value="1"/>
</dbReference>
<dbReference type="InterPro" id="IPR000571">
    <property type="entry name" value="Znf_CCCH"/>
</dbReference>
<keyword evidence="2 5" id="KW-0479">Metal-binding</keyword>
<dbReference type="AlphaFoldDB" id="A0A9N9FI81"/>
<dbReference type="InterPro" id="IPR017907">
    <property type="entry name" value="Znf_RING_CS"/>
</dbReference>
<dbReference type="InterPro" id="IPR018957">
    <property type="entry name" value="Znf_C3HC4_RING-type"/>
</dbReference>
<feature type="domain" description="RING-type" evidence="7">
    <location>
        <begin position="143"/>
        <end position="192"/>
    </location>
</feature>
<organism evidence="9 10">
    <name type="scientific">Paraglomus occultum</name>
    <dbReference type="NCBI Taxonomy" id="144539"/>
    <lineage>
        <taxon>Eukaryota</taxon>
        <taxon>Fungi</taxon>
        <taxon>Fungi incertae sedis</taxon>
        <taxon>Mucoromycota</taxon>
        <taxon>Glomeromycotina</taxon>
        <taxon>Glomeromycetes</taxon>
        <taxon>Paraglomerales</taxon>
        <taxon>Paraglomeraceae</taxon>
        <taxon>Paraglomus</taxon>
    </lineage>
</organism>
<sequence length="363" mass="41249">MTCLRLHSQFAGHLQKVPPVPVVVDVVSDTFYHTKTQTPQTIIARRRTPDGRKADVQSDRIPTTNAEGSGSKCAQKSTNREAVGESTWSNAQERVNTQPSVIPCRFYQQGYCRFGSECWFLHEVPDKLGNKAAITDKDDAPTCSICYEVPTTFGLLVSCDHIFCIDCVRSWRKSRRQSSICSDQTKTCPLCRKKVPYVVPSSRVPRDAQDKVSIIDSYKSAVAKIPCKYFAETKSCPFGDLCLYQHANADGTRYIMGPPKRERRRNNPFEGFEGFEGGPMILDEDFPDFGGLSFFESDVESSAWNVLIDAFESYEYDWEVEDDIEDYRDSDEEAFVYPGEEPEDILTFLPSHMDSNEYDWAPW</sequence>
<keyword evidence="4 5" id="KW-0862">Zinc</keyword>
<dbReference type="Pfam" id="PF00097">
    <property type="entry name" value="zf-C3HC4"/>
    <property type="match status" value="1"/>
</dbReference>
<keyword evidence="1" id="KW-0808">Transferase</keyword>
<proteinExistence type="predicted"/>
<feature type="compositionally biased region" description="Polar residues" evidence="6">
    <location>
        <begin position="60"/>
        <end position="77"/>
    </location>
</feature>
<dbReference type="InterPro" id="IPR045072">
    <property type="entry name" value="MKRN-like"/>
</dbReference>
<dbReference type="GO" id="GO:0008270">
    <property type="term" value="F:zinc ion binding"/>
    <property type="evidence" value="ECO:0007669"/>
    <property type="project" value="UniProtKB-KW"/>
</dbReference>
<dbReference type="InterPro" id="IPR036855">
    <property type="entry name" value="Znf_CCCH_sf"/>
</dbReference>
<dbReference type="Proteomes" id="UP000789572">
    <property type="component" value="Unassembled WGS sequence"/>
</dbReference>
<dbReference type="Pfam" id="PF18345">
    <property type="entry name" value="zf_CCCH_4"/>
    <property type="match status" value="1"/>
</dbReference>
<dbReference type="EMBL" id="CAJVPJ010000568">
    <property type="protein sequence ID" value="CAG8538208.1"/>
    <property type="molecule type" value="Genomic_DNA"/>
</dbReference>
<dbReference type="SMART" id="SM00356">
    <property type="entry name" value="ZnF_C3H1"/>
    <property type="match status" value="2"/>
</dbReference>
<dbReference type="GO" id="GO:0000209">
    <property type="term" value="P:protein polyubiquitination"/>
    <property type="evidence" value="ECO:0007669"/>
    <property type="project" value="InterPro"/>
</dbReference>
<feature type="region of interest" description="Disordered" evidence="6">
    <location>
        <begin position="46"/>
        <end position="92"/>
    </location>
</feature>
<dbReference type="SMART" id="SM00184">
    <property type="entry name" value="RING"/>
    <property type="match status" value="1"/>
</dbReference>
<evidence type="ECO:0000256" key="1">
    <source>
        <dbReference type="ARBA" id="ARBA00022679"/>
    </source>
</evidence>
<evidence type="ECO:0000256" key="4">
    <source>
        <dbReference type="ARBA" id="ARBA00022833"/>
    </source>
</evidence>
<dbReference type="OrthoDB" id="250836at2759"/>
<dbReference type="InterPro" id="IPR001841">
    <property type="entry name" value="Znf_RING"/>
</dbReference>
<dbReference type="PANTHER" id="PTHR11224">
    <property type="entry name" value="MAKORIN-RELATED"/>
    <property type="match status" value="1"/>
</dbReference>
<evidence type="ECO:0000313" key="9">
    <source>
        <dbReference type="EMBL" id="CAG8538208.1"/>
    </source>
</evidence>
<dbReference type="PROSITE" id="PS50089">
    <property type="entry name" value="ZF_RING_2"/>
    <property type="match status" value="1"/>
</dbReference>
<dbReference type="Gene3D" id="3.30.40.10">
    <property type="entry name" value="Zinc/RING finger domain, C3HC4 (zinc finger)"/>
    <property type="match status" value="1"/>
</dbReference>
<dbReference type="SUPFAM" id="SSF57850">
    <property type="entry name" value="RING/U-box"/>
    <property type="match status" value="1"/>
</dbReference>
<dbReference type="PROSITE" id="PS00518">
    <property type="entry name" value="ZF_RING_1"/>
    <property type="match status" value="1"/>
</dbReference>
<dbReference type="Pfam" id="PF00642">
    <property type="entry name" value="zf-CCCH"/>
    <property type="match status" value="1"/>
</dbReference>
<name>A0A9N9FI81_9GLOM</name>
<evidence type="ECO:0000256" key="5">
    <source>
        <dbReference type="PROSITE-ProRule" id="PRU00723"/>
    </source>
</evidence>
<keyword evidence="10" id="KW-1185">Reference proteome</keyword>